<dbReference type="GO" id="GO:0051990">
    <property type="term" value="F:(R)-2-hydroxyglutarate dehydrogenase activity"/>
    <property type="evidence" value="ECO:0007669"/>
    <property type="project" value="UniProtKB-EC"/>
</dbReference>
<dbReference type="Gene3D" id="3.30.70.2740">
    <property type="match status" value="1"/>
</dbReference>
<dbReference type="FunFam" id="3.30.70.2190:FF:000001">
    <property type="entry name" value="D-2-hydroxyglutarate dehydrogenase mitochondrial"/>
    <property type="match status" value="1"/>
</dbReference>
<dbReference type="Pfam" id="PF02913">
    <property type="entry name" value="FAD-oxidase_C"/>
    <property type="match status" value="1"/>
</dbReference>
<keyword evidence="5" id="KW-0479">Metal-binding</keyword>
<dbReference type="InterPro" id="IPR016164">
    <property type="entry name" value="FAD-linked_Oxase-like_C"/>
</dbReference>
<proteinExistence type="inferred from homology"/>
<evidence type="ECO:0000313" key="18">
    <source>
        <dbReference type="Proteomes" id="UP000070544"/>
    </source>
</evidence>
<keyword evidence="9" id="KW-0560">Oxidoreductase</keyword>
<dbReference type="Gene3D" id="1.10.45.10">
    <property type="entry name" value="Vanillyl-alcohol Oxidase, Chain A, domain 4"/>
    <property type="match status" value="1"/>
</dbReference>
<dbReference type="GO" id="GO:0004458">
    <property type="term" value="F:D-lactate dehydrogenase (cytochrome) activity"/>
    <property type="evidence" value="ECO:0007669"/>
    <property type="project" value="UniProtKB-EC"/>
</dbReference>
<dbReference type="InterPro" id="IPR006094">
    <property type="entry name" value="Oxid_FAD_bind_N"/>
</dbReference>
<dbReference type="OMA" id="YNEDWMR"/>
<evidence type="ECO:0000256" key="7">
    <source>
        <dbReference type="ARBA" id="ARBA00022833"/>
    </source>
</evidence>
<dbReference type="EC" id="1.1.99.39" evidence="11"/>
<evidence type="ECO:0000256" key="5">
    <source>
        <dbReference type="ARBA" id="ARBA00022723"/>
    </source>
</evidence>
<dbReference type="InterPro" id="IPR051264">
    <property type="entry name" value="FAD-oxidored/transferase_4"/>
</dbReference>
<dbReference type="PROSITE" id="PS51387">
    <property type="entry name" value="FAD_PCMH"/>
    <property type="match status" value="1"/>
</dbReference>
<gene>
    <name evidence="17" type="ORF">M427DRAFT_101691</name>
</gene>
<evidence type="ECO:0000256" key="11">
    <source>
        <dbReference type="ARBA" id="ARBA00039003"/>
    </source>
</evidence>
<keyword evidence="10" id="KW-0496">Mitochondrion</keyword>
<evidence type="ECO:0000256" key="1">
    <source>
        <dbReference type="ARBA" id="ARBA00001974"/>
    </source>
</evidence>
<protein>
    <recommendedName>
        <fullName evidence="12">D-2-hydroxyglutarate dehydrogenase, mitochondrial</fullName>
        <ecNumber evidence="11">1.1.99.39</ecNumber>
    </recommendedName>
</protein>
<evidence type="ECO:0000256" key="3">
    <source>
        <dbReference type="ARBA" id="ARBA00008000"/>
    </source>
</evidence>
<evidence type="ECO:0000256" key="13">
    <source>
        <dbReference type="ARBA" id="ARBA00045410"/>
    </source>
</evidence>
<name>A0A139A6H7_GONPJ</name>
<dbReference type="InterPro" id="IPR016169">
    <property type="entry name" value="FAD-bd_PCMH_sub2"/>
</dbReference>
<dbReference type="Gene3D" id="3.30.70.2190">
    <property type="match status" value="1"/>
</dbReference>
<dbReference type="AlphaFoldDB" id="A0A139A6H7"/>
<comment type="catalytic activity">
    <reaction evidence="15">
        <text>(R)-lactate + 2 Fe(III)-[cytochrome c] = 2 Fe(II)-[cytochrome c] + pyruvate + 2 H(+)</text>
        <dbReference type="Rhea" id="RHEA:13521"/>
        <dbReference type="Rhea" id="RHEA-COMP:10350"/>
        <dbReference type="Rhea" id="RHEA-COMP:14399"/>
        <dbReference type="ChEBI" id="CHEBI:15361"/>
        <dbReference type="ChEBI" id="CHEBI:15378"/>
        <dbReference type="ChEBI" id="CHEBI:16004"/>
        <dbReference type="ChEBI" id="CHEBI:29033"/>
        <dbReference type="ChEBI" id="CHEBI:29034"/>
        <dbReference type="EC" id="1.1.2.4"/>
    </reaction>
</comment>
<dbReference type="PANTHER" id="PTHR43716:SF1">
    <property type="entry name" value="D-2-HYDROXYGLUTARATE DEHYDROGENASE, MITOCHONDRIAL"/>
    <property type="match status" value="1"/>
</dbReference>
<dbReference type="FunFam" id="3.30.70.2740:FF:000002">
    <property type="entry name" value="D-2-hydroxyglutarate dehydrogenase mitochondrial"/>
    <property type="match status" value="1"/>
</dbReference>
<keyword evidence="6" id="KW-0274">FAD</keyword>
<dbReference type="GO" id="GO:0046872">
    <property type="term" value="F:metal ion binding"/>
    <property type="evidence" value="ECO:0007669"/>
    <property type="project" value="UniProtKB-KW"/>
</dbReference>
<dbReference type="GO" id="GO:0071949">
    <property type="term" value="F:FAD binding"/>
    <property type="evidence" value="ECO:0007669"/>
    <property type="project" value="InterPro"/>
</dbReference>
<comment type="subcellular location">
    <subcellularLocation>
        <location evidence="2">Mitochondrion</location>
    </subcellularLocation>
</comment>
<evidence type="ECO:0000256" key="12">
    <source>
        <dbReference type="ARBA" id="ARBA00039639"/>
    </source>
</evidence>
<comment type="cofactor">
    <cofactor evidence="1">
        <name>FAD</name>
        <dbReference type="ChEBI" id="CHEBI:57692"/>
    </cofactor>
</comment>
<dbReference type="GO" id="GO:0006108">
    <property type="term" value="P:malate metabolic process"/>
    <property type="evidence" value="ECO:0007669"/>
    <property type="project" value="UniProtKB-ARBA"/>
</dbReference>
<dbReference type="InterPro" id="IPR016171">
    <property type="entry name" value="Vanillyl_alc_oxidase_C-sub2"/>
</dbReference>
<dbReference type="PANTHER" id="PTHR43716">
    <property type="entry name" value="D-2-HYDROXYGLUTARATE DEHYDROGENASE, MITOCHONDRIAL"/>
    <property type="match status" value="1"/>
</dbReference>
<dbReference type="FunFam" id="1.10.45.10:FF:000001">
    <property type="entry name" value="D-lactate dehydrogenase mitochondrial"/>
    <property type="match status" value="1"/>
</dbReference>
<dbReference type="Pfam" id="PF01565">
    <property type="entry name" value="FAD_binding_4"/>
    <property type="match status" value="1"/>
</dbReference>
<dbReference type="EMBL" id="KQ965792">
    <property type="protein sequence ID" value="KXS12045.1"/>
    <property type="molecule type" value="Genomic_DNA"/>
</dbReference>
<keyword evidence="18" id="KW-1185">Reference proteome</keyword>
<dbReference type="InterPro" id="IPR016167">
    <property type="entry name" value="FAD-bd_PCMH_sub1"/>
</dbReference>
<reference evidence="17 18" key="1">
    <citation type="journal article" date="2015" name="Genome Biol. Evol.">
        <title>Phylogenomic analyses indicate that early fungi evolved digesting cell walls of algal ancestors of land plants.</title>
        <authorList>
            <person name="Chang Y."/>
            <person name="Wang S."/>
            <person name="Sekimoto S."/>
            <person name="Aerts A.L."/>
            <person name="Choi C."/>
            <person name="Clum A."/>
            <person name="LaButti K.M."/>
            <person name="Lindquist E.A."/>
            <person name="Yee Ngan C."/>
            <person name="Ohm R.A."/>
            <person name="Salamov A.A."/>
            <person name="Grigoriev I.V."/>
            <person name="Spatafora J.W."/>
            <person name="Berbee M.L."/>
        </authorList>
    </citation>
    <scope>NUCLEOTIDE SEQUENCE [LARGE SCALE GENOMIC DNA]</scope>
    <source>
        <strain evidence="17 18">JEL478</strain>
    </source>
</reference>
<evidence type="ECO:0000256" key="9">
    <source>
        <dbReference type="ARBA" id="ARBA00023002"/>
    </source>
</evidence>
<evidence type="ECO:0000256" key="6">
    <source>
        <dbReference type="ARBA" id="ARBA00022827"/>
    </source>
</evidence>
<evidence type="ECO:0000259" key="16">
    <source>
        <dbReference type="PROSITE" id="PS51387"/>
    </source>
</evidence>
<dbReference type="Proteomes" id="UP000070544">
    <property type="component" value="Unassembled WGS sequence"/>
</dbReference>
<evidence type="ECO:0000256" key="10">
    <source>
        <dbReference type="ARBA" id="ARBA00023128"/>
    </source>
</evidence>
<sequence length="539" mass="59208">MRAAQALRALCISRLPRPVSDIFTSKPTSYLRAPHFQTTPYSTSSPQQKLAADMHPHIKRSTAFKSLDDADINHFKSFLEPSQVITDQSEVQPYNTDWMKKYRGQTVVVLRPKTTEEVQKIVRYCNEKKLAVCPQGGNTGLVGGSVPVFDEVVISLTLMNQVRSLDEVSGAFVADAGLVLETADNYLAERGFIFPLDLGAKGTATIGGNVATNAGGLRLLRYGSLHGTVLGLEVVLPDGTLFSNLSTLRKDNTGYDLKQLFIGAEGTLGIITGVSIMAPRRPNAVNVAVLALDSFELVQESFARAKRDLGEILSAFEFWDQAAAEVVHKYVSHVKNPFMEGDRPAPAFGVLIETSGSVKEHDDEKLSRFLESLMEDSIVTDGVVADSETQAKALWGVRESITEGLSRAGAAYKYDISMPVPKLYSAVEDMRERLASKGFFEQGRVARVVGFGHLGDGNLHLNIGGPQYDKEVAEAIEPYVFQWLKELDGSISAEHGLGLHKAEHLHYSKPDRMISIMKQIKDLFDPNGIMNPYKYLPKS</sequence>
<dbReference type="FunFam" id="3.30.465.10:FF:000053">
    <property type="entry name" value="D-lactate dehydrogenase (Cytochrome), putative"/>
    <property type="match status" value="1"/>
</dbReference>
<dbReference type="InterPro" id="IPR004113">
    <property type="entry name" value="FAD-bd_oxidored_4_C"/>
</dbReference>
<dbReference type="OrthoDB" id="5332616at2759"/>
<dbReference type="InterPro" id="IPR036318">
    <property type="entry name" value="FAD-bd_PCMH-like_sf"/>
</dbReference>
<organism evidence="17 18">
    <name type="scientific">Gonapodya prolifera (strain JEL478)</name>
    <name type="common">Monoblepharis prolifera</name>
    <dbReference type="NCBI Taxonomy" id="1344416"/>
    <lineage>
        <taxon>Eukaryota</taxon>
        <taxon>Fungi</taxon>
        <taxon>Fungi incertae sedis</taxon>
        <taxon>Chytridiomycota</taxon>
        <taxon>Chytridiomycota incertae sedis</taxon>
        <taxon>Monoblepharidomycetes</taxon>
        <taxon>Monoblepharidales</taxon>
        <taxon>Gonapodyaceae</taxon>
        <taxon>Gonapodya</taxon>
    </lineage>
</organism>
<dbReference type="FunFam" id="3.30.43.10:FF:000002">
    <property type="entry name" value="D-2-hydroxyglutarate dehydrogenase, mitochondrial"/>
    <property type="match status" value="1"/>
</dbReference>
<evidence type="ECO:0000256" key="15">
    <source>
        <dbReference type="ARBA" id="ARBA00051436"/>
    </source>
</evidence>
<evidence type="ECO:0000313" key="17">
    <source>
        <dbReference type="EMBL" id="KXS12045.1"/>
    </source>
</evidence>
<comment type="similarity">
    <text evidence="3">Belongs to the FAD-binding oxidoreductase/transferase type 4 family.</text>
</comment>
<keyword evidence="7" id="KW-0862">Zinc</keyword>
<dbReference type="SUPFAM" id="SSF56176">
    <property type="entry name" value="FAD-binding/transporter-associated domain-like"/>
    <property type="match status" value="1"/>
</dbReference>
<dbReference type="STRING" id="1344416.A0A139A6H7"/>
<accession>A0A139A6H7</accession>
<dbReference type="SUPFAM" id="SSF55103">
    <property type="entry name" value="FAD-linked oxidases, C-terminal domain"/>
    <property type="match status" value="1"/>
</dbReference>
<keyword evidence="8" id="KW-0809">Transit peptide</keyword>
<evidence type="ECO:0000256" key="4">
    <source>
        <dbReference type="ARBA" id="ARBA00022630"/>
    </source>
</evidence>
<dbReference type="InterPro" id="IPR016166">
    <property type="entry name" value="FAD-bd_PCMH"/>
</dbReference>
<comment type="catalytic activity">
    <reaction evidence="14">
        <text>(R)-malate + A = oxaloacetate + AH2</text>
        <dbReference type="Rhea" id="RHEA:67460"/>
        <dbReference type="ChEBI" id="CHEBI:13193"/>
        <dbReference type="ChEBI" id="CHEBI:15588"/>
        <dbReference type="ChEBI" id="CHEBI:16452"/>
        <dbReference type="ChEBI" id="CHEBI:17499"/>
    </reaction>
    <physiologicalReaction direction="left-to-right" evidence="14">
        <dbReference type="Rhea" id="RHEA:67461"/>
    </physiologicalReaction>
</comment>
<evidence type="ECO:0000256" key="2">
    <source>
        <dbReference type="ARBA" id="ARBA00004173"/>
    </source>
</evidence>
<comment type="function">
    <text evidence="13">Catalyzes the oxidation of D-2-hydroxyglutarate (D-2-HG) to alpha-ketoglutarate. Also catalyzes the oxidation of other D-2-hydroxyacids, such as D-malate (D-MAL) and D-lactate (D-LAC). Exhibits high activities towards D-2-HG and D-MAL but a very weak activity towards D-LAC.</text>
</comment>
<evidence type="ECO:0000256" key="14">
    <source>
        <dbReference type="ARBA" id="ARBA00049267"/>
    </source>
</evidence>
<dbReference type="Gene3D" id="3.30.43.10">
    <property type="entry name" value="Uridine Diphospho-n-acetylenolpyruvylglucosamine Reductase, domain 2"/>
    <property type="match status" value="1"/>
</dbReference>
<feature type="domain" description="FAD-binding PCMH-type" evidence="16">
    <location>
        <begin position="102"/>
        <end position="281"/>
    </location>
</feature>
<dbReference type="Gene3D" id="3.30.465.10">
    <property type="match status" value="1"/>
</dbReference>
<evidence type="ECO:0000256" key="8">
    <source>
        <dbReference type="ARBA" id="ARBA00022946"/>
    </source>
</evidence>
<dbReference type="GO" id="GO:0005739">
    <property type="term" value="C:mitochondrion"/>
    <property type="evidence" value="ECO:0007669"/>
    <property type="project" value="UniProtKB-SubCell"/>
</dbReference>
<keyword evidence="4" id="KW-0285">Flavoprotein</keyword>